<dbReference type="WBParaSite" id="Hba_19783">
    <property type="protein sequence ID" value="Hba_19783"/>
    <property type="gene ID" value="Hba_19783"/>
</dbReference>
<proteinExistence type="predicted"/>
<dbReference type="AlphaFoldDB" id="A0A1I7XQH4"/>
<evidence type="ECO:0000313" key="1">
    <source>
        <dbReference type="Proteomes" id="UP000095283"/>
    </source>
</evidence>
<accession>A0A1I7XQH4</accession>
<name>A0A1I7XQH4_HETBA</name>
<keyword evidence="1" id="KW-1185">Reference proteome</keyword>
<dbReference type="Proteomes" id="UP000095283">
    <property type="component" value="Unplaced"/>
</dbReference>
<evidence type="ECO:0000313" key="2">
    <source>
        <dbReference type="WBParaSite" id="Hba_19783"/>
    </source>
</evidence>
<sequence length="82" mass="8702">MTYPPILADVSTSPLGLSGLLLGRDRAREVTRLDLPVAAVTFAGSVESCARGEPCEDDVGRSGRRGERSPELGLLNIKSFSN</sequence>
<reference evidence="2" key="1">
    <citation type="submission" date="2016-11" db="UniProtKB">
        <authorList>
            <consortium name="WormBaseParasite"/>
        </authorList>
    </citation>
    <scope>IDENTIFICATION</scope>
</reference>
<protein>
    <submittedName>
        <fullName evidence="2">Uncharacterized protein</fullName>
    </submittedName>
</protein>
<organism evidence="1 2">
    <name type="scientific">Heterorhabditis bacteriophora</name>
    <name type="common">Entomopathogenic nematode worm</name>
    <dbReference type="NCBI Taxonomy" id="37862"/>
    <lineage>
        <taxon>Eukaryota</taxon>
        <taxon>Metazoa</taxon>
        <taxon>Ecdysozoa</taxon>
        <taxon>Nematoda</taxon>
        <taxon>Chromadorea</taxon>
        <taxon>Rhabditida</taxon>
        <taxon>Rhabditina</taxon>
        <taxon>Rhabditomorpha</taxon>
        <taxon>Strongyloidea</taxon>
        <taxon>Heterorhabditidae</taxon>
        <taxon>Heterorhabditis</taxon>
    </lineage>
</organism>